<name>A0AAV1F8X2_XYRNO</name>
<feature type="region of interest" description="Disordered" evidence="1">
    <location>
        <begin position="549"/>
        <end position="584"/>
    </location>
</feature>
<dbReference type="SUPFAM" id="SSF82199">
    <property type="entry name" value="SET domain"/>
    <property type="match status" value="1"/>
</dbReference>
<organism evidence="3 4">
    <name type="scientific">Xyrichtys novacula</name>
    <name type="common">Pearly razorfish</name>
    <name type="synonym">Hemipteronotus novacula</name>
    <dbReference type="NCBI Taxonomy" id="13765"/>
    <lineage>
        <taxon>Eukaryota</taxon>
        <taxon>Metazoa</taxon>
        <taxon>Chordata</taxon>
        <taxon>Craniata</taxon>
        <taxon>Vertebrata</taxon>
        <taxon>Euteleostomi</taxon>
        <taxon>Actinopterygii</taxon>
        <taxon>Neopterygii</taxon>
        <taxon>Teleostei</taxon>
        <taxon>Neoteleostei</taxon>
        <taxon>Acanthomorphata</taxon>
        <taxon>Eupercaria</taxon>
        <taxon>Labriformes</taxon>
        <taxon>Labridae</taxon>
        <taxon>Xyrichtys</taxon>
    </lineage>
</organism>
<feature type="compositionally biased region" description="Polar residues" evidence="1">
    <location>
        <begin position="402"/>
        <end position="418"/>
    </location>
</feature>
<feature type="region of interest" description="Disordered" evidence="1">
    <location>
        <begin position="488"/>
        <end position="507"/>
    </location>
</feature>
<feature type="region of interest" description="Disordered" evidence="1">
    <location>
        <begin position="163"/>
        <end position="478"/>
    </location>
</feature>
<feature type="compositionally biased region" description="Polar residues" evidence="1">
    <location>
        <begin position="639"/>
        <end position="657"/>
    </location>
</feature>
<evidence type="ECO:0000256" key="1">
    <source>
        <dbReference type="SAM" id="MobiDB-lite"/>
    </source>
</evidence>
<feature type="compositionally biased region" description="Polar residues" evidence="1">
    <location>
        <begin position="374"/>
        <end position="390"/>
    </location>
</feature>
<feature type="compositionally biased region" description="Basic and acidic residues" evidence="1">
    <location>
        <begin position="279"/>
        <end position="289"/>
    </location>
</feature>
<feature type="compositionally biased region" description="Polar residues" evidence="1">
    <location>
        <begin position="206"/>
        <end position="222"/>
    </location>
</feature>
<proteinExistence type="predicted"/>
<feature type="compositionally biased region" description="Polar residues" evidence="1">
    <location>
        <begin position="290"/>
        <end position="306"/>
    </location>
</feature>
<feature type="compositionally biased region" description="Basic and acidic residues" evidence="1">
    <location>
        <begin position="307"/>
        <end position="317"/>
    </location>
</feature>
<feature type="compositionally biased region" description="Polar residues" evidence="1">
    <location>
        <begin position="494"/>
        <end position="505"/>
    </location>
</feature>
<feature type="compositionally biased region" description="Basic and acidic residues" evidence="1">
    <location>
        <begin position="391"/>
        <end position="401"/>
    </location>
</feature>
<feature type="compositionally biased region" description="Basic and acidic residues" evidence="1">
    <location>
        <begin position="618"/>
        <end position="628"/>
    </location>
</feature>
<keyword evidence="4" id="KW-1185">Reference proteome</keyword>
<feature type="compositionally biased region" description="Basic and acidic residues" evidence="1">
    <location>
        <begin position="363"/>
        <end position="373"/>
    </location>
</feature>
<feature type="compositionally biased region" description="Basic and acidic residues" evidence="1">
    <location>
        <begin position="167"/>
        <end position="177"/>
    </location>
</feature>
<gene>
    <name evidence="3" type="ORF">XNOV1_A006376</name>
</gene>
<feature type="compositionally biased region" description="Basic and acidic residues" evidence="1">
    <location>
        <begin position="195"/>
        <end position="205"/>
    </location>
</feature>
<dbReference type="PROSITE" id="PS50280">
    <property type="entry name" value="SET"/>
    <property type="match status" value="1"/>
</dbReference>
<dbReference type="InterPro" id="IPR001214">
    <property type="entry name" value="SET_dom"/>
</dbReference>
<feature type="compositionally biased region" description="Basic and acidic residues" evidence="1">
    <location>
        <begin position="223"/>
        <end position="233"/>
    </location>
</feature>
<feature type="compositionally biased region" description="Basic and acidic residues" evidence="1">
    <location>
        <begin position="419"/>
        <end position="429"/>
    </location>
</feature>
<feature type="compositionally biased region" description="Basic and acidic residues" evidence="1">
    <location>
        <begin position="251"/>
        <end position="261"/>
    </location>
</feature>
<protein>
    <recommendedName>
        <fullName evidence="2">SET domain-containing protein</fullName>
    </recommendedName>
</protein>
<feature type="compositionally biased region" description="Polar residues" evidence="1">
    <location>
        <begin position="234"/>
        <end position="250"/>
    </location>
</feature>
<sequence length="1378" mass="155239">MAARRRRGKPPLQDAIENAIKAQDKIAELEVKYINSFKGRGVFARTHFSKGDFVVEYRGQLITSDESARRRRTYHRSCAVFMFDFRWKEKTWCIDASQEDDSLGRLVNDDNRHPNCKMKKIVAEGKPYLCLFALRDIHPGEEIVYNYGDSDWPWRKQTCAEMSSDTEVSRTAEKTAERQLSTTMQSCAEMSSDTEVSRTAEKTAERQPSTTMQSCAEMSSDTEVSRTAEKTAERQPSTTMQSCAEMSSDTEVSRTAEKTAERQPSTTMQSCAEMSSDTEVSRTAEKTAERQPSTTMQSCAEMSSDTEVSRTAEKTAERQPSTTMQSCAEMSSDTEVSRTAEKTAERQPSTTMQSCAEMSSDTEVSRTAEKTAERQPSTTMQSCAEMSSDTEVSRTAEKTAERQPSTTMQSCAEMSSDTEVSRTAEKTAERQPSTTMQSCAEMSSDTEVSRTAEKTAERQPSTTMQDLDESDSDHSANRTGIIPCLVDYTDSEESPSPHTSPLQLNESCETWSLSSESELTVTDQDKEPVPKLRRTRSIQMKGRVDFDLDELYDHTSDDSGEEYIPESGEDSSEDSDPCNIKTDQKITKLRFPNFEKTADVRDGCLPMTEPIHATLNLERGRSSSRKEGTSGTRQRRRCSSSVPCPATQTGTGNLSEQSGGGNSRHRVLLDTSAPDLEQNLPDSTSSLGGVTDDLPSIPAVCKKEDGSRLYNKKQYCLYCKLGVIKMARHLERAHQDIPDVARAVSFPKGSKERRMHMELLRNKGNFAHNVEVLNSGVGIPVPRKQPKDESQVQKFLHCAYCQGFYTKKVLWRHMKICKFKPSIPLKPGRTRVQALCGFAAPPPPGMKEQLWKLLNKMVQDEVYFAVKSDPCIMEYGEHLFNRLGYDPGKHEYIRQKLRELGRLLICSRKNTPLKMIQDHIKPANFMYVIEAVKDIAGYNGETDAYRCPSLALKVGYSLKKISMLVESRANVQSDYSAAKDARTFRSVYEARWNELISAASLRTLQESKWNTPQLLPFTKDVQTLHSFLDAQQEELFSQLSSETSPQTWAQLTKVILTKVILFNRRRSGEVSKIPVSAYLSHNPSDPQEEVNLALSDLKKKLCQHFRRIEIRGKRGRKVPVLLTPPVQAALDLLIRKRQECGVLPENTYLFARPTTLICYRGSDCLRHFAKVCGAKNPESLTSTKLRKQTGTLSQVLNLTNTELDQLADFLGHDIRVHRQFYRLPEGTLQLAKISKVLMALEQGCLAEFKGKSLDDICIDPEENATTTEDSETIGPDVRHTVNNAAPQQDTVTTPQARDHQKPVKRLKGRQPSKRKTWEKEEIAAVERHMMSFITTCRVPGKSDCDKCLSAEKNALRDRNWLAIKFYIKNRITALKRTM</sequence>
<dbReference type="Pfam" id="PF00856">
    <property type="entry name" value="SET"/>
    <property type="match status" value="1"/>
</dbReference>
<dbReference type="InterPro" id="IPR046341">
    <property type="entry name" value="SET_dom_sf"/>
</dbReference>
<feature type="compositionally biased region" description="Polar residues" evidence="1">
    <location>
        <begin position="318"/>
        <end position="334"/>
    </location>
</feature>
<feature type="compositionally biased region" description="Polar residues" evidence="1">
    <location>
        <begin position="346"/>
        <end position="362"/>
    </location>
</feature>
<feature type="domain" description="SET" evidence="2">
    <location>
        <begin position="27"/>
        <end position="148"/>
    </location>
</feature>
<feature type="compositionally biased region" description="Polar residues" evidence="1">
    <location>
        <begin position="430"/>
        <end position="446"/>
    </location>
</feature>
<dbReference type="PANTHER" id="PTHR33480">
    <property type="entry name" value="SET DOMAIN-CONTAINING PROTEIN-RELATED"/>
    <property type="match status" value="1"/>
</dbReference>
<feature type="region of interest" description="Disordered" evidence="1">
    <location>
        <begin position="1285"/>
        <end position="1317"/>
    </location>
</feature>
<evidence type="ECO:0000313" key="3">
    <source>
        <dbReference type="EMBL" id="CAJ1057786.1"/>
    </source>
</evidence>
<feature type="region of interest" description="Disordered" evidence="1">
    <location>
        <begin position="613"/>
        <end position="667"/>
    </location>
</feature>
<reference evidence="3" key="1">
    <citation type="submission" date="2023-08" db="EMBL/GenBank/DDBJ databases">
        <authorList>
            <person name="Alioto T."/>
            <person name="Alioto T."/>
            <person name="Gomez Garrido J."/>
        </authorList>
    </citation>
    <scope>NUCLEOTIDE SEQUENCE</scope>
</reference>
<feature type="compositionally biased region" description="Acidic residues" evidence="1">
    <location>
        <begin position="558"/>
        <end position="576"/>
    </location>
</feature>
<dbReference type="SMART" id="SM00317">
    <property type="entry name" value="SET"/>
    <property type="match status" value="1"/>
</dbReference>
<feature type="compositionally biased region" description="Basic and acidic residues" evidence="1">
    <location>
        <begin position="447"/>
        <end position="457"/>
    </location>
</feature>
<dbReference type="Proteomes" id="UP001178508">
    <property type="component" value="Chromosome 6"/>
</dbReference>
<accession>A0AAV1F8X2</accession>
<evidence type="ECO:0000313" key="4">
    <source>
        <dbReference type="Proteomes" id="UP001178508"/>
    </source>
</evidence>
<dbReference type="Gene3D" id="2.170.270.10">
    <property type="entry name" value="SET domain"/>
    <property type="match status" value="1"/>
</dbReference>
<feature type="compositionally biased region" description="Basic and acidic residues" evidence="1">
    <location>
        <begin position="335"/>
        <end position="345"/>
    </location>
</feature>
<feature type="compositionally biased region" description="Polar residues" evidence="1">
    <location>
        <begin position="1285"/>
        <end position="1295"/>
    </location>
</feature>
<feature type="compositionally biased region" description="Polar residues" evidence="1">
    <location>
        <begin position="262"/>
        <end position="278"/>
    </location>
</feature>
<dbReference type="PANTHER" id="PTHR33480:SF5">
    <property type="entry name" value="SI:DKEY-51D8.9"/>
    <property type="match status" value="1"/>
</dbReference>
<feature type="compositionally biased region" description="Polar residues" evidence="1">
    <location>
        <begin position="178"/>
        <end position="194"/>
    </location>
</feature>
<evidence type="ECO:0000259" key="2">
    <source>
        <dbReference type="PROSITE" id="PS50280"/>
    </source>
</evidence>
<dbReference type="EMBL" id="OY660869">
    <property type="protein sequence ID" value="CAJ1057786.1"/>
    <property type="molecule type" value="Genomic_DNA"/>
</dbReference>
<feature type="compositionally biased region" description="Basic residues" evidence="1">
    <location>
        <begin position="1302"/>
        <end position="1314"/>
    </location>
</feature>